<dbReference type="PANTHER" id="PTHR10514:SF27">
    <property type="entry name" value="ANGIOTENSIN-CONVERTING ENZYME"/>
    <property type="match status" value="1"/>
</dbReference>
<organism evidence="10 11">
    <name type="scientific">Sandaracinus amylolyticus</name>
    <dbReference type="NCBI Taxonomy" id="927083"/>
    <lineage>
        <taxon>Bacteria</taxon>
        <taxon>Pseudomonadati</taxon>
        <taxon>Myxococcota</taxon>
        <taxon>Polyangia</taxon>
        <taxon>Polyangiales</taxon>
        <taxon>Sandaracinaceae</taxon>
        <taxon>Sandaracinus</taxon>
    </lineage>
</organism>
<evidence type="ECO:0000256" key="1">
    <source>
        <dbReference type="ARBA" id="ARBA00022729"/>
    </source>
</evidence>
<accession>A0A0F6SEM3</accession>
<keyword evidence="1" id="KW-0732">Signal</keyword>
<dbReference type="SUPFAM" id="SSF55486">
    <property type="entry name" value="Metalloproteases ('zincins'), catalytic domain"/>
    <property type="match status" value="1"/>
</dbReference>
<name>A0A0F6SEM3_9BACT</name>
<feature type="binding site" evidence="6">
    <location>
        <position position="371"/>
    </location>
    <ligand>
        <name>Zn(2+)</name>
        <dbReference type="ChEBI" id="CHEBI:29105"/>
        <label>1</label>
        <note>catalytic</note>
    </ligand>
</feature>
<feature type="disulfide bond" evidence="7">
    <location>
        <begin position="142"/>
        <end position="150"/>
    </location>
</feature>
<dbReference type="EMBL" id="CP011125">
    <property type="protein sequence ID" value="AKF05444.1"/>
    <property type="molecule type" value="Genomic_DNA"/>
</dbReference>
<evidence type="ECO:0000256" key="3">
    <source>
        <dbReference type="ARBA" id="ARBA00023180"/>
    </source>
</evidence>
<dbReference type="GO" id="GO:0008237">
    <property type="term" value="F:metallopeptidase activity"/>
    <property type="evidence" value="ECO:0007669"/>
    <property type="project" value="InterPro"/>
</dbReference>
<proteinExistence type="predicted"/>
<evidence type="ECO:0000256" key="8">
    <source>
        <dbReference type="PIRSR" id="PIRSR601548-6"/>
    </source>
</evidence>
<dbReference type="InterPro" id="IPR001548">
    <property type="entry name" value="Peptidase_M2"/>
</dbReference>
<keyword evidence="3" id="KW-0325">Glycoprotein</keyword>
<dbReference type="GO" id="GO:0016020">
    <property type="term" value="C:membrane"/>
    <property type="evidence" value="ECO:0007669"/>
    <property type="project" value="InterPro"/>
</dbReference>
<feature type="binding site" evidence="9">
    <location>
        <position position="397"/>
    </location>
    <ligand>
        <name>Zn(2+)</name>
        <dbReference type="ChEBI" id="CHEBI:29105"/>
        <label>2</label>
        <note>catalytic</note>
    </ligand>
</feature>
<feature type="binding site" evidence="9">
    <location>
        <position position="371"/>
    </location>
    <ligand>
        <name>Zn(2+)</name>
        <dbReference type="ChEBI" id="CHEBI:29105"/>
        <label>2</label>
        <note>catalytic</note>
    </ligand>
</feature>
<reference evidence="10 11" key="1">
    <citation type="submission" date="2015-03" db="EMBL/GenBank/DDBJ databases">
        <title>Genome assembly of Sandaracinus amylolyticus DSM 53668.</title>
        <authorList>
            <person name="Sharma G."/>
            <person name="Subramanian S."/>
        </authorList>
    </citation>
    <scope>NUCLEOTIDE SEQUENCE [LARGE SCALE GENOMIC DNA]</scope>
    <source>
        <strain evidence="10 11">DSM 53668</strain>
    </source>
</reference>
<dbReference type="STRING" id="927083.DB32_002593"/>
<protein>
    <submittedName>
        <fullName evidence="10">Peptidyl-dipeptidase A</fullName>
    </submittedName>
</protein>
<dbReference type="KEGG" id="samy:DB32_002593"/>
<keyword evidence="6" id="KW-0862">Zinc</keyword>
<dbReference type="Gene3D" id="1.10.1370.30">
    <property type="match status" value="1"/>
</dbReference>
<evidence type="ECO:0000256" key="7">
    <source>
        <dbReference type="PIRSR" id="PIRSR601548-4"/>
    </source>
</evidence>
<evidence type="ECO:0000256" key="6">
    <source>
        <dbReference type="PIRSR" id="PIRSR601548-3"/>
    </source>
</evidence>
<dbReference type="PROSITE" id="PS52011">
    <property type="entry name" value="PEPTIDASE_M2"/>
    <property type="match status" value="1"/>
</dbReference>
<feature type="binding site" evidence="5">
    <location>
        <position position="217"/>
    </location>
    <ligand>
        <name>chloride</name>
        <dbReference type="ChEBI" id="CHEBI:17996"/>
        <label>1</label>
    </ligand>
</feature>
<evidence type="ECO:0000256" key="9">
    <source>
        <dbReference type="PIRSR" id="PIRSR601548-8"/>
    </source>
</evidence>
<feature type="active site" description="Proton donor 1" evidence="4">
    <location>
        <position position="499"/>
    </location>
</feature>
<dbReference type="PANTHER" id="PTHR10514">
    <property type="entry name" value="ANGIOTENSIN-CONVERTING ENZYME"/>
    <property type="match status" value="1"/>
</dbReference>
<feature type="active site" description="Proton donor 2" evidence="8">
    <location>
        <position position="499"/>
    </location>
</feature>
<keyword evidence="11" id="KW-1185">Reference proteome</keyword>
<feature type="binding site" evidence="6">
    <location>
        <position position="397"/>
    </location>
    <ligand>
        <name>Zn(2+)</name>
        <dbReference type="ChEBI" id="CHEBI:29105"/>
        <label>1</label>
        <note>catalytic</note>
    </ligand>
</feature>
<dbReference type="GO" id="GO:0008241">
    <property type="term" value="F:peptidyl-dipeptidase activity"/>
    <property type="evidence" value="ECO:0007669"/>
    <property type="project" value="InterPro"/>
</dbReference>
<dbReference type="AlphaFoldDB" id="A0A0F6SEM3"/>
<dbReference type="Proteomes" id="UP000034883">
    <property type="component" value="Chromosome"/>
</dbReference>
<evidence type="ECO:0000256" key="2">
    <source>
        <dbReference type="ARBA" id="ARBA00023157"/>
    </source>
</evidence>
<dbReference type="CDD" id="cd06461">
    <property type="entry name" value="M2_ACE"/>
    <property type="match status" value="1"/>
</dbReference>
<keyword evidence="6" id="KW-0479">Metal-binding</keyword>
<dbReference type="Pfam" id="PF01401">
    <property type="entry name" value="Peptidase_M2"/>
    <property type="match status" value="1"/>
</dbReference>
<dbReference type="PRINTS" id="PR00791">
    <property type="entry name" value="PEPDIPTASEA"/>
</dbReference>
<sequence length="599" mass="67973">MIAALASVACAGSAPAPRSAADLSPQAQADELLALYDPIYVALYTESARAAWVAATDVSEEHTGQRTGADTAFAAFAGNAEVIRRARALLEVQDQLDPLTVRQLRQMLYLAASAPQTRPDLARARVAAEAQQSARLDGFQFCLARQGDTCTQPVTTNDLDRVLQTSTDLDERLRAWQSSKEVGAVLRDGLVELRGLRNGVAREMGYRDFFAFQVDNYSLTTEEMMALLDRLVDEVRPLYAQLQCWARHELAQRYGQSEVPTLIPAHWLGNRWGQSWPGLVEGIDMDSLVSSREPEWIVQQAERFYVSMGFPNLPQSFWEQSDLYPVPEGETRRKNAHASAWHVDLQSDVRSLMSVEPTWEWFTTTHHELGHIYYYISYSRPEVPYLLREGANRSYHEGIGDLISLAASQEPYLREIGLLAEGQEIDEMRWLLDSALTGPITFLPWSAGVMSHFERDLYAGELPPEEINRRWWEHVARYQGIAPPTERPAEGCDACTKTHINDDPGQYYDYALANVVLYQLHDHICRNILQQDPRACNYYGRREVGDFLRAVMSPGASRDWQEVLVEHTGRELTAEPMLEYYRPLMQYLEEQNRGRTCGF</sequence>
<dbReference type="GO" id="GO:0006508">
    <property type="term" value="P:proteolysis"/>
    <property type="evidence" value="ECO:0007669"/>
    <property type="project" value="InterPro"/>
</dbReference>
<feature type="active site" description="Proton acceptor 1" evidence="4">
    <location>
        <position position="368"/>
    </location>
</feature>
<evidence type="ECO:0000256" key="5">
    <source>
        <dbReference type="PIRSR" id="PIRSR601548-2"/>
    </source>
</evidence>
<feature type="disulfide bond" evidence="7">
    <location>
        <begin position="525"/>
        <end position="536"/>
    </location>
</feature>
<evidence type="ECO:0000313" key="11">
    <source>
        <dbReference type="Proteomes" id="UP000034883"/>
    </source>
</evidence>
<evidence type="ECO:0000313" key="10">
    <source>
        <dbReference type="EMBL" id="AKF05444.1"/>
    </source>
</evidence>
<feature type="binding site" evidence="9">
    <location>
        <position position="367"/>
    </location>
    <ligand>
        <name>Zn(2+)</name>
        <dbReference type="ChEBI" id="CHEBI:29105"/>
        <label>2</label>
        <note>catalytic</note>
    </ligand>
</feature>
<feature type="active site" description="Proton acceptor 2" evidence="8">
    <location>
        <position position="368"/>
    </location>
</feature>
<evidence type="ECO:0000256" key="4">
    <source>
        <dbReference type="PIRSR" id="PIRSR601548-1"/>
    </source>
</evidence>
<gene>
    <name evidence="10" type="ORF">DB32_002593</name>
</gene>
<keyword evidence="2 7" id="KW-1015">Disulfide bond</keyword>
<feature type="binding site" evidence="6">
    <location>
        <position position="367"/>
    </location>
    <ligand>
        <name>Zn(2+)</name>
        <dbReference type="ChEBI" id="CHEBI:29105"/>
        <label>1</label>
        <note>catalytic</note>
    </ligand>
</feature>